<protein>
    <submittedName>
        <fullName evidence="2">Uncharacterized protein</fullName>
    </submittedName>
</protein>
<feature type="compositionally biased region" description="Low complexity" evidence="1">
    <location>
        <begin position="245"/>
        <end position="284"/>
    </location>
</feature>
<gene>
    <name evidence="2" type="ORF">GPECTOR_3g483</name>
</gene>
<feature type="region of interest" description="Disordered" evidence="1">
    <location>
        <begin position="587"/>
        <end position="617"/>
    </location>
</feature>
<name>A0A150H026_GONPE</name>
<comment type="caution">
    <text evidence="2">The sequence shown here is derived from an EMBL/GenBank/DDBJ whole genome shotgun (WGS) entry which is preliminary data.</text>
</comment>
<evidence type="ECO:0000256" key="1">
    <source>
        <dbReference type="SAM" id="MobiDB-lite"/>
    </source>
</evidence>
<organism evidence="2 3">
    <name type="scientific">Gonium pectorale</name>
    <name type="common">Green alga</name>
    <dbReference type="NCBI Taxonomy" id="33097"/>
    <lineage>
        <taxon>Eukaryota</taxon>
        <taxon>Viridiplantae</taxon>
        <taxon>Chlorophyta</taxon>
        <taxon>core chlorophytes</taxon>
        <taxon>Chlorophyceae</taxon>
        <taxon>CS clade</taxon>
        <taxon>Chlamydomonadales</taxon>
        <taxon>Volvocaceae</taxon>
        <taxon>Gonium</taxon>
    </lineage>
</organism>
<feature type="compositionally biased region" description="Gly residues" evidence="1">
    <location>
        <begin position="292"/>
        <end position="307"/>
    </location>
</feature>
<evidence type="ECO:0000313" key="3">
    <source>
        <dbReference type="Proteomes" id="UP000075714"/>
    </source>
</evidence>
<dbReference type="AlphaFoldDB" id="A0A150H026"/>
<accession>A0A150H026</accession>
<evidence type="ECO:0000313" key="2">
    <source>
        <dbReference type="EMBL" id="KXZ55353.1"/>
    </source>
</evidence>
<proteinExistence type="predicted"/>
<reference evidence="3" key="1">
    <citation type="journal article" date="2016" name="Nat. Commun.">
        <title>The Gonium pectorale genome demonstrates co-option of cell cycle regulation during the evolution of multicellularity.</title>
        <authorList>
            <person name="Hanschen E.R."/>
            <person name="Marriage T.N."/>
            <person name="Ferris P.J."/>
            <person name="Hamaji T."/>
            <person name="Toyoda A."/>
            <person name="Fujiyama A."/>
            <person name="Neme R."/>
            <person name="Noguchi H."/>
            <person name="Minakuchi Y."/>
            <person name="Suzuki M."/>
            <person name="Kawai-Toyooka H."/>
            <person name="Smith D.R."/>
            <person name="Sparks H."/>
            <person name="Anderson J."/>
            <person name="Bakaric R."/>
            <person name="Luria V."/>
            <person name="Karger A."/>
            <person name="Kirschner M.W."/>
            <person name="Durand P.M."/>
            <person name="Michod R.E."/>
            <person name="Nozaki H."/>
            <person name="Olson B.J."/>
        </authorList>
    </citation>
    <scope>NUCLEOTIDE SEQUENCE [LARGE SCALE GENOMIC DNA]</scope>
    <source>
        <strain evidence="3">NIES-2863</strain>
    </source>
</reference>
<dbReference type="Proteomes" id="UP000075714">
    <property type="component" value="Unassembled WGS sequence"/>
</dbReference>
<dbReference type="EMBL" id="LSYV01000004">
    <property type="protein sequence ID" value="KXZ55353.1"/>
    <property type="molecule type" value="Genomic_DNA"/>
</dbReference>
<feature type="region of interest" description="Disordered" evidence="1">
    <location>
        <begin position="213"/>
        <end position="314"/>
    </location>
</feature>
<sequence>MAAVDALALSAADAFPEAHSLDADLRYCLAIECGLGQTGKEQAFAAACQDLLSHRLHSLKAVHAKYRDDLAASPEAAFQRAAEDLPSLHDTHRRVLLHSAEDKAAHSTVLAVLSAASASCALSELAALPDRLALGIAAGITGDPPLSGEAAPAAGVSQASLVHSCRLLRRAAELAAAAADVAAARALGAAAASASPAGVTGVTATVQLVGDATAGETSKGTGTGLAEVLDGTAADPGPCAPALTGGDAAGASPSGAVQAVTGDTPAAPPGDARAAAPTASAPADRQPDEGANRGGGAGSSGSGGGSGEAPQEPMAAEAVAQLDGIQGLLMLSLQAKVEGEAAIQVGSGAGPPLLVGAAGAAAAGGGSAPPFAALPPDALPAGSLDGDLPLLPGGAFHGGSAAGLLLPGGGAFARLDAAVAGPPVGADGLGPAGLAQLLPPGAAGLPPLRPLEPLATLEAQEQMIKNVSVAHFMQEAEALLLISEQRLFEAAGFSSFSEYIQKSGRLRIQLRQARHLVAAARFMRSLPPDVPRPRNERQVRPLTGQPAGVALAAWRLALARAEANGEGVCNRITAQCVAEVLGQMDAAGLPRPSGRRGRVAAKSPVRGRGREESDSDD</sequence>
<keyword evidence="3" id="KW-1185">Reference proteome</keyword>
<feature type="compositionally biased region" description="Basic and acidic residues" evidence="1">
    <location>
        <begin position="608"/>
        <end position="617"/>
    </location>
</feature>